<evidence type="ECO:0000313" key="3">
    <source>
        <dbReference type="Proteomes" id="UP000566663"/>
    </source>
</evidence>
<organism evidence="2 3">
    <name type="scientific">Brevundimonas basaltis</name>
    <dbReference type="NCBI Taxonomy" id="472166"/>
    <lineage>
        <taxon>Bacteria</taxon>
        <taxon>Pseudomonadati</taxon>
        <taxon>Pseudomonadota</taxon>
        <taxon>Alphaproteobacteria</taxon>
        <taxon>Caulobacterales</taxon>
        <taxon>Caulobacteraceae</taxon>
        <taxon>Brevundimonas</taxon>
    </lineage>
</organism>
<dbReference type="Proteomes" id="UP000566663">
    <property type="component" value="Unassembled WGS sequence"/>
</dbReference>
<feature type="region of interest" description="Disordered" evidence="1">
    <location>
        <begin position="1"/>
        <end position="23"/>
    </location>
</feature>
<dbReference type="Gene3D" id="6.20.20.10">
    <property type="match status" value="1"/>
</dbReference>
<gene>
    <name evidence="2" type="ORF">HNQ67_001095</name>
</gene>
<accession>A0A7W8HXB7</accession>
<evidence type="ECO:0000313" key="2">
    <source>
        <dbReference type="EMBL" id="MBB5291581.1"/>
    </source>
</evidence>
<dbReference type="EMBL" id="JACHFZ010000002">
    <property type="protein sequence ID" value="MBB5291581.1"/>
    <property type="molecule type" value="Genomic_DNA"/>
</dbReference>
<dbReference type="RefSeq" id="WP_183253172.1">
    <property type="nucleotide sequence ID" value="NZ_BAAAFF010000006.1"/>
</dbReference>
<dbReference type="InterPro" id="IPR036410">
    <property type="entry name" value="HSP_DnaJ_Cys-rich_dom_sf"/>
</dbReference>
<reference evidence="2 3" key="1">
    <citation type="submission" date="2020-08" db="EMBL/GenBank/DDBJ databases">
        <title>Genomic Encyclopedia of Type Strains, Phase IV (KMG-IV): sequencing the most valuable type-strain genomes for metagenomic binning, comparative biology and taxonomic classification.</title>
        <authorList>
            <person name="Goeker M."/>
        </authorList>
    </citation>
    <scope>NUCLEOTIDE SEQUENCE [LARGE SCALE GENOMIC DNA]</scope>
    <source>
        <strain evidence="2 3">DSM 25335</strain>
    </source>
</reference>
<keyword evidence="3" id="KW-1185">Reference proteome</keyword>
<evidence type="ECO:0000256" key="1">
    <source>
        <dbReference type="SAM" id="MobiDB-lite"/>
    </source>
</evidence>
<sequence length="56" mass="5370">MTEVPLTPAPGDEAEPGATGTGENICPGCNGTGLVGDRPCPTCEGSGRIIEGIGGG</sequence>
<dbReference type="AlphaFoldDB" id="A0A7W8HXB7"/>
<name>A0A7W8HXB7_9CAUL</name>
<dbReference type="SUPFAM" id="SSF57938">
    <property type="entry name" value="DnaJ/Hsp40 cysteine-rich domain"/>
    <property type="match status" value="1"/>
</dbReference>
<proteinExistence type="predicted"/>
<protein>
    <submittedName>
        <fullName evidence="2">DnaJ-class molecular chaperone</fullName>
    </submittedName>
</protein>
<comment type="caution">
    <text evidence="2">The sequence shown here is derived from an EMBL/GenBank/DDBJ whole genome shotgun (WGS) entry which is preliminary data.</text>
</comment>